<dbReference type="Proteomes" id="UP000092461">
    <property type="component" value="Unassembled WGS sequence"/>
</dbReference>
<dbReference type="EMBL" id="GITU01007019">
    <property type="protein sequence ID" value="MBC1175722.1"/>
    <property type="molecule type" value="Transcribed_RNA"/>
</dbReference>
<comment type="similarity">
    <text evidence="1">Belongs to the Gfo/Idh/MocA family.</text>
</comment>
<keyword evidence="7" id="KW-1185">Reference proteome</keyword>
<dbReference type="Pfam" id="PF01408">
    <property type="entry name" value="GFO_IDH_MocA"/>
    <property type="match status" value="2"/>
</dbReference>
<feature type="domain" description="GFO/IDH/MocA-like oxidoreductase" evidence="4">
    <location>
        <begin position="511"/>
        <end position="643"/>
    </location>
</feature>
<feature type="domain" description="Gfo/Idh/MocA-like oxidoreductase N-terminal" evidence="3">
    <location>
        <begin position="7"/>
        <end position="94"/>
    </location>
</feature>
<reference evidence="5" key="2">
    <citation type="journal article" date="2020" name="BMC">
        <title>Leishmania infection induces a limited differential gene expression in the sand fly midgut.</title>
        <authorList>
            <person name="Coutinho-Abreu I.V."/>
            <person name="Serafim T.D."/>
            <person name="Meneses C."/>
            <person name="Kamhawi S."/>
            <person name="Oliveira F."/>
            <person name="Valenzuela J.G."/>
        </authorList>
    </citation>
    <scope>NUCLEOTIDE SEQUENCE</scope>
    <source>
        <strain evidence="5">Jacobina</strain>
        <tissue evidence="5">Midgut</tissue>
    </source>
</reference>
<organism evidence="6 7">
    <name type="scientific">Lutzomyia longipalpis</name>
    <name type="common">Sand fly</name>
    <dbReference type="NCBI Taxonomy" id="7200"/>
    <lineage>
        <taxon>Eukaryota</taxon>
        <taxon>Metazoa</taxon>
        <taxon>Ecdysozoa</taxon>
        <taxon>Arthropoda</taxon>
        <taxon>Hexapoda</taxon>
        <taxon>Insecta</taxon>
        <taxon>Pterygota</taxon>
        <taxon>Neoptera</taxon>
        <taxon>Endopterygota</taxon>
        <taxon>Diptera</taxon>
        <taxon>Nematocera</taxon>
        <taxon>Psychodoidea</taxon>
        <taxon>Psychodidae</taxon>
        <taxon>Lutzomyia</taxon>
        <taxon>Lutzomyia</taxon>
    </lineage>
</organism>
<reference evidence="6" key="3">
    <citation type="submission" date="2020-05" db="UniProtKB">
        <authorList>
            <consortium name="EnsemblMetazoa"/>
        </authorList>
    </citation>
    <scope>IDENTIFICATION</scope>
    <source>
        <strain evidence="6">Jacobina</strain>
    </source>
</reference>
<dbReference type="AlphaFoldDB" id="A0A1B0CKW9"/>
<dbReference type="InterPro" id="IPR050463">
    <property type="entry name" value="Gfo/Idh/MocA_oxidrdct_glycsds"/>
</dbReference>
<evidence type="ECO:0000313" key="6">
    <source>
        <dbReference type="EnsemblMetazoa" id="LLOJ005256-PA"/>
    </source>
</evidence>
<dbReference type="PANTHER" id="PTHR43818:SF11">
    <property type="entry name" value="BCDNA.GH03377"/>
    <property type="match status" value="1"/>
</dbReference>
<dbReference type="SUPFAM" id="SSF51735">
    <property type="entry name" value="NAD(P)-binding Rossmann-fold domains"/>
    <property type="match status" value="2"/>
</dbReference>
<dbReference type="Gene3D" id="3.40.50.720">
    <property type="entry name" value="NAD(P)-binding Rossmann-like Domain"/>
    <property type="match status" value="2"/>
</dbReference>
<evidence type="ECO:0000313" key="7">
    <source>
        <dbReference type="Proteomes" id="UP000092461"/>
    </source>
</evidence>
<feature type="domain" description="GFO/IDH/MocA-like oxidoreductase" evidence="4">
    <location>
        <begin position="131"/>
        <end position="263"/>
    </location>
</feature>
<evidence type="ECO:0000256" key="2">
    <source>
        <dbReference type="ARBA" id="ARBA00023002"/>
    </source>
</evidence>
<dbReference type="Pfam" id="PF22725">
    <property type="entry name" value="GFO_IDH_MocA_C3"/>
    <property type="match status" value="2"/>
</dbReference>
<dbReference type="VEuPathDB" id="VectorBase:LLONM1_011120"/>
<protein>
    <submittedName>
        <fullName evidence="5">Putative oxidoreductase</fullName>
    </submittedName>
</protein>
<dbReference type="EnsemblMetazoa" id="LLOJ005256-RA">
    <property type="protein sequence ID" value="LLOJ005256-PA"/>
    <property type="gene ID" value="LLOJ005256"/>
</dbReference>
<feature type="domain" description="Gfo/Idh/MocA-like oxidoreductase N-terminal" evidence="3">
    <location>
        <begin position="388"/>
        <end position="474"/>
    </location>
</feature>
<dbReference type="InterPro" id="IPR055170">
    <property type="entry name" value="GFO_IDH_MocA-like_dom"/>
</dbReference>
<evidence type="ECO:0000313" key="5">
    <source>
        <dbReference type="EMBL" id="MBC1175722.1"/>
    </source>
</evidence>
<dbReference type="GO" id="GO:0000166">
    <property type="term" value="F:nucleotide binding"/>
    <property type="evidence" value="ECO:0007669"/>
    <property type="project" value="InterPro"/>
</dbReference>
<dbReference type="EMBL" id="AJWK01016683">
    <property type="status" value="NOT_ANNOTATED_CDS"/>
    <property type="molecule type" value="Genomic_DNA"/>
</dbReference>
<reference evidence="7" key="1">
    <citation type="submission" date="2012-05" db="EMBL/GenBank/DDBJ databases">
        <title>Whole Genome Assembly of Lutzomyia longipalpis.</title>
        <authorList>
            <person name="Richards S."/>
            <person name="Qu C."/>
            <person name="Dillon R."/>
            <person name="Worley K."/>
            <person name="Scherer S."/>
            <person name="Batterton M."/>
            <person name="Taylor A."/>
            <person name="Hawes A."/>
            <person name="Hernandez B."/>
            <person name="Kovar C."/>
            <person name="Mandapat C."/>
            <person name="Pham C."/>
            <person name="Qu C."/>
            <person name="Jing C."/>
            <person name="Bess C."/>
            <person name="Bandaranaike D."/>
            <person name="Ngo D."/>
            <person name="Ongeri F."/>
            <person name="Arias F."/>
            <person name="Lara F."/>
            <person name="Weissenberger G."/>
            <person name="Kamau G."/>
            <person name="Han H."/>
            <person name="Shen H."/>
            <person name="Dinh H."/>
            <person name="Khalil I."/>
            <person name="Jones J."/>
            <person name="Shafer J."/>
            <person name="Jayaseelan J."/>
            <person name="Quiroz J."/>
            <person name="Blankenburg K."/>
            <person name="Nguyen L."/>
            <person name="Jackson L."/>
            <person name="Francisco L."/>
            <person name="Tang L.-Y."/>
            <person name="Pu L.-L."/>
            <person name="Perales L."/>
            <person name="Lorensuhewa L."/>
            <person name="Munidasa M."/>
            <person name="Coyle M."/>
            <person name="Taylor M."/>
            <person name="Puazo M."/>
            <person name="Firestine M."/>
            <person name="Scheel M."/>
            <person name="Javaid M."/>
            <person name="Wang M."/>
            <person name="Li M."/>
            <person name="Tabassum N."/>
            <person name="Saada N."/>
            <person name="Osuji N."/>
            <person name="Aqrawi P."/>
            <person name="Fu Q."/>
            <person name="Thornton R."/>
            <person name="Raj R."/>
            <person name="Goodspeed R."/>
            <person name="Mata R."/>
            <person name="Najjar R."/>
            <person name="Gubbala S."/>
            <person name="Lee S."/>
            <person name="Denson S."/>
            <person name="Patil S."/>
            <person name="Macmil S."/>
            <person name="Qi S."/>
            <person name="Matskevitch T."/>
            <person name="Palculict T."/>
            <person name="Mathew T."/>
            <person name="Vee V."/>
            <person name="Velamala V."/>
            <person name="Korchina V."/>
            <person name="Cai W."/>
            <person name="Liu W."/>
            <person name="Dai W."/>
            <person name="Zou X."/>
            <person name="Zhu Y."/>
            <person name="Zhang Y."/>
            <person name="Wu Y.-Q."/>
            <person name="Xin Y."/>
            <person name="Nazarath L."/>
            <person name="Kovar C."/>
            <person name="Han Y."/>
            <person name="Muzny D."/>
            <person name="Gibbs R."/>
        </authorList>
    </citation>
    <scope>NUCLEOTIDE SEQUENCE [LARGE SCALE GENOMIC DNA]</scope>
    <source>
        <strain evidence="7">Jacobina</strain>
    </source>
</reference>
<dbReference type="InterPro" id="IPR000683">
    <property type="entry name" value="Gfo/Idh/MocA-like_OxRdtase_N"/>
</dbReference>
<accession>A0A1B0CKW9</accession>
<sequence>MAALPGVGIFGTGNVTKVLVPLLREKGFHIDAIWGRTNKEAEDAAQELQIPFHTNKIDDVLLRKTVHLVFIVCQPLLHAEISVKTLGIGKHLVCGSSGLGQADALKMFRASQYYPTLIALVNHSLRFLPAFTHMRRAIQEGYLGDAISLIQVRVQMGTLLRDKFDWICDATMGGGVVNLIGSHVIDVITFLTGQRATRVNGVVRTFTKTTNHVKGIRQVSAPDFCTFQMELEGGILVTATMHSHTSNSSFTQEITVCGAEGHLSVRGGDLFGQRVSSKGDKEEVLFVDVQDLHCRTSDTLLPRPYIKGLCKMVGALREAFLPVQEQTGWIKEPVQMAATFEDGLYVQAVLDAIQRSSEQRTWIKVSIMTESPTNQTKLLNAARLSALGIFGTGNVTKVLVPLLREKGFHIDAIWGRTNKEAEDAAQELQIPFHTNKIDDVLLRKTVHLVFIVCQPLLHAEISVKTLGIGKHLVCGSSGLGQADALKMFRASQYYPTLIALVNHSLRFLPAFTHMRRAIQEGYLGDAISLIQVRVQMGTLLRDKFDWICDATMGGGVVNLIGSHVIDVITFLTGQRATRVNGVVRTFTKTTNHVKGIRQVSAPDFCTFQMELEGGILVTATMHSHTSNSSFTQEITVCGAEGHLSVRGGDLFGQRVSSKGDKEEVLFVDVQDLHCRTSDTLLPRPYIKGLCKMVGALREAFLPVQEQTGWIKEPVQMAATFEDGLYVQAVLDAIQRSSEQRTWIKVSIMTESPTNQTKLLNAARLSAVTLH</sequence>
<evidence type="ECO:0000259" key="4">
    <source>
        <dbReference type="Pfam" id="PF22725"/>
    </source>
</evidence>
<keyword evidence="2" id="KW-0560">Oxidoreductase</keyword>
<dbReference type="GO" id="GO:0016491">
    <property type="term" value="F:oxidoreductase activity"/>
    <property type="evidence" value="ECO:0007669"/>
    <property type="project" value="UniProtKB-KW"/>
</dbReference>
<dbReference type="EMBL" id="AJWK01016684">
    <property type="status" value="NOT_ANNOTATED_CDS"/>
    <property type="molecule type" value="Genomic_DNA"/>
</dbReference>
<dbReference type="VEuPathDB" id="VectorBase:LLOJ005256"/>
<dbReference type="InterPro" id="IPR036291">
    <property type="entry name" value="NAD(P)-bd_dom_sf"/>
</dbReference>
<evidence type="ECO:0000256" key="1">
    <source>
        <dbReference type="ARBA" id="ARBA00010928"/>
    </source>
</evidence>
<evidence type="ECO:0000259" key="3">
    <source>
        <dbReference type="Pfam" id="PF01408"/>
    </source>
</evidence>
<proteinExistence type="inferred from homology"/>
<dbReference type="Gene3D" id="3.30.360.10">
    <property type="entry name" value="Dihydrodipicolinate Reductase, domain 2"/>
    <property type="match status" value="2"/>
</dbReference>
<dbReference type="SUPFAM" id="SSF55347">
    <property type="entry name" value="Glyceraldehyde-3-phosphate dehydrogenase-like, C-terminal domain"/>
    <property type="match status" value="2"/>
</dbReference>
<dbReference type="PANTHER" id="PTHR43818">
    <property type="entry name" value="BCDNA.GH03377"/>
    <property type="match status" value="1"/>
</dbReference>
<name>A0A1B0CKW9_LUTLO</name>